<feature type="region of interest" description="Disordered" evidence="1">
    <location>
        <begin position="964"/>
        <end position="999"/>
    </location>
</feature>
<feature type="signal peptide" evidence="2">
    <location>
        <begin position="1"/>
        <end position="20"/>
    </location>
</feature>
<reference evidence="4 5" key="1">
    <citation type="journal article" date="2013" name="PLoS Genet.">
        <title>Genomic mechanisms accounting for the adaptation to parasitism in nematode-trapping fungi.</title>
        <authorList>
            <person name="Meerupati T."/>
            <person name="Andersson K.M."/>
            <person name="Friman E."/>
            <person name="Kumar D."/>
            <person name="Tunlid A."/>
            <person name="Ahren D."/>
        </authorList>
    </citation>
    <scope>NUCLEOTIDE SEQUENCE [LARGE SCALE GENOMIC DNA]</scope>
    <source>
        <strain evidence="4 5">CBS 200.50</strain>
    </source>
</reference>
<feature type="region of interest" description="Disordered" evidence="1">
    <location>
        <begin position="373"/>
        <end position="403"/>
    </location>
</feature>
<evidence type="ECO:0000313" key="4">
    <source>
        <dbReference type="EMBL" id="EPS39413.1"/>
    </source>
</evidence>
<dbReference type="STRING" id="1284197.S8BJE0"/>
<feature type="domain" description="WSC" evidence="3">
    <location>
        <begin position="55"/>
        <end position="168"/>
    </location>
</feature>
<evidence type="ECO:0000259" key="3">
    <source>
        <dbReference type="PROSITE" id="PS51212"/>
    </source>
</evidence>
<dbReference type="SMART" id="SM00321">
    <property type="entry name" value="WSC"/>
    <property type="match status" value="2"/>
</dbReference>
<dbReference type="OrthoDB" id="2019572at2759"/>
<dbReference type="EMBL" id="AQGS01000472">
    <property type="protein sequence ID" value="EPS39413.1"/>
    <property type="molecule type" value="Genomic_DNA"/>
</dbReference>
<feature type="region of interest" description="Disordered" evidence="1">
    <location>
        <begin position="440"/>
        <end position="470"/>
    </location>
</feature>
<dbReference type="Proteomes" id="UP000015100">
    <property type="component" value="Unassembled WGS sequence"/>
</dbReference>
<keyword evidence="5" id="KW-1185">Reference proteome</keyword>
<comment type="caution">
    <text evidence="4">The sequence shown here is derived from an EMBL/GenBank/DDBJ whole genome shotgun (WGS) entry which is preliminary data.</text>
</comment>
<feature type="domain" description="WSC" evidence="3">
    <location>
        <begin position="181"/>
        <end position="296"/>
    </location>
</feature>
<feature type="region of interest" description="Disordered" evidence="1">
    <location>
        <begin position="309"/>
        <end position="328"/>
    </location>
</feature>
<sequence length="999" mass="105435">MRGLALITSTVIAFAASALAAPAIVADILPRSNALEKRGWPVTWYFPAANETFTPWKKLGCYSGDTALWYNTGMCSCNNAAWKKESGAAMPFSMGLCFAYCKGAGFRFAGIKGDSGVKSCLCGNGVTDDDKLSNESKCDVPCGEGEGGTNYDVSKCGGKTTFTIYQDPCYKEYDPGEAAAGYDYVGCFYFAEATVLPYWIGSVSDNLSVDSCLEHCASKGFAYSGMTASGGQWTGDQCWCGGKIANYWIQRHKDYPADNNGCTYLCSASAKVQHSIAKEDYQYCGAPWYMSIYFNPNLAESDTCNAEPPKVTTTISTGGKEPGTTTKTGEKTDTVIITTTVDKTTVTTTLTDEEPGTTTVEGDKTDTVIITVTPEGPKPVTTITTPGTKPGTTTKTGPKTDTVVITEPPKKTVTTTVTDEEPGTTTEEGDKTDTVIITVTPEGPKPVTTITTPGTKPGTTTKTGPKTDTVVITEPPKKTVTTTVTGDEPGTTTEEGDKTDTVVITTTPKPTEPGPKDVKETVTTTVTDEEPGTTTKTGVKTDTVIITVTPATEKPTDTPEDDKVTITTTVTGYSPGTTTKTGVKTDTVVITVPGDKPTGKVTVTTTVTAEEPGTTTKTGDKTDTVIITVPGDEQPTDKPEDEKVTITTTVSGEKPGTTTKTGVKTDTVVITTPGEEKPTGKVTVTTTVTAEEPGTTTKTGDKTDTVIITIPGDEKPTGKVTITTTVTAEEPGTTTKTGDKTDTVIITVPGDEKPTEKPDGGKETVTQTTPGPTPGTTTVVGDKTDTVIITTPASSPPAPTGKITVTTTVPGENPGTTTKTGAKTDTVVITTKTTPANPIKTQPPADSCCIMPMASDSEKKKGFTYPLGGFKPSIVWTPDAKSSYTLIRLAGINTNCRTSYKYTIEDFQSACWNGCMEQQKKCYAEYTKQKVCSGSGRKKTCYSSKDLKAECDKQYAACKLANTNTKKDNNPLKDAMAQCPNGPKKDEPEDDGYGDDGYY</sequence>
<feature type="compositionally biased region" description="Acidic residues" evidence="1">
    <location>
        <begin position="988"/>
        <end position="999"/>
    </location>
</feature>
<feature type="region of interest" description="Disordered" evidence="1">
    <location>
        <begin position="749"/>
        <end position="821"/>
    </location>
</feature>
<keyword evidence="2" id="KW-0732">Signal</keyword>
<feature type="compositionally biased region" description="Low complexity" evidence="1">
    <location>
        <begin position="378"/>
        <end position="403"/>
    </location>
</feature>
<evidence type="ECO:0000256" key="2">
    <source>
        <dbReference type="SAM" id="SignalP"/>
    </source>
</evidence>
<dbReference type="AlphaFoldDB" id="S8BJE0"/>
<feature type="compositionally biased region" description="Low complexity" evidence="1">
    <location>
        <begin position="445"/>
        <end position="470"/>
    </location>
</feature>
<feature type="compositionally biased region" description="Low complexity" evidence="1">
    <location>
        <begin position="764"/>
        <end position="793"/>
    </location>
</feature>
<dbReference type="HOGENOM" id="CLU_327886_0_0_1"/>
<dbReference type="InterPro" id="IPR002889">
    <property type="entry name" value="WSC_carb-bd"/>
</dbReference>
<proteinExistence type="predicted"/>
<evidence type="ECO:0000256" key="1">
    <source>
        <dbReference type="SAM" id="MobiDB-lite"/>
    </source>
</evidence>
<organism evidence="4 5">
    <name type="scientific">Dactylellina haptotyla (strain CBS 200.50)</name>
    <name type="common">Nematode-trapping fungus</name>
    <name type="synonym">Monacrosporium haptotylum</name>
    <dbReference type="NCBI Taxonomy" id="1284197"/>
    <lineage>
        <taxon>Eukaryota</taxon>
        <taxon>Fungi</taxon>
        <taxon>Dikarya</taxon>
        <taxon>Ascomycota</taxon>
        <taxon>Pezizomycotina</taxon>
        <taxon>Orbiliomycetes</taxon>
        <taxon>Orbiliales</taxon>
        <taxon>Orbiliaceae</taxon>
        <taxon>Dactylellina</taxon>
    </lineage>
</organism>
<gene>
    <name evidence="4" type="ORF">H072_6833</name>
</gene>
<reference evidence="5" key="2">
    <citation type="submission" date="2013-04" db="EMBL/GenBank/DDBJ databases">
        <title>Genomic mechanisms accounting for the adaptation to parasitism in nematode-trapping fungi.</title>
        <authorList>
            <person name="Ahren D.G."/>
        </authorList>
    </citation>
    <scope>NUCLEOTIDE SEQUENCE [LARGE SCALE GENOMIC DNA]</scope>
    <source>
        <strain evidence="5">CBS 200.50</strain>
    </source>
</reference>
<evidence type="ECO:0000313" key="5">
    <source>
        <dbReference type="Proteomes" id="UP000015100"/>
    </source>
</evidence>
<protein>
    <recommendedName>
        <fullName evidence="3">WSC domain-containing protein</fullName>
    </recommendedName>
</protein>
<feature type="compositionally biased region" description="Basic and acidic residues" evidence="1">
    <location>
        <begin position="750"/>
        <end position="762"/>
    </location>
</feature>
<accession>S8BJE0</accession>
<name>S8BJE0_DACHA</name>
<feature type="chain" id="PRO_5004561205" description="WSC domain-containing protein" evidence="2">
    <location>
        <begin position="21"/>
        <end position="999"/>
    </location>
</feature>
<dbReference type="PROSITE" id="PS51212">
    <property type="entry name" value="WSC"/>
    <property type="match status" value="2"/>
</dbReference>
<feature type="compositionally biased region" description="Low complexity" evidence="1">
    <location>
        <begin position="317"/>
        <end position="327"/>
    </location>
</feature>